<evidence type="ECO:0000256" key="7">
    <source>
        <dbReference type="RuleBase" id="RU004171"/>
    </source>
</evidence>
<sequence>MSEGERRPTAREGAAVAGRAVIPVVLSGFGRVGRAYADRLAQASREGSGLRLAAVRTGSGEWLAPSGTDAPPPSPPFTGPPAGLAATLALTRAAVLVQALPSTPRARATATAEAVTALRSGVHVVTAAKAHLLSGWRELEEAAREGGALIRLSAATGAALPAGDLARSGVRGLGCRSVRACPNGTSTFVLDVMARGGTLAEALAEARRLGIAEGDPSADLSGRDAATKVVLLAALLWGWDAAAVRWRTEPIEESTAVAACAAAGRGRRLRAVASAAAGVPHEVRVRLEETPAGDPMHALAGPEKAVVYGCPEAGDITVSGGRSSPLGAALALFKDTLEVAERRRYGFG</sequence>
<dbReference type="GO" id="GO:0004412">
    <property type="term" value="F:homoserine dehydrogenase activity"/>
    <property type="evidence" value="ECO:0007669"/>
    <property type="project" value="UniProtKB-EC"/>
</dbReference>
<organism evidence="10 12">
    <name type="scientific">Streptomyces griseoviridis</name>
    <dbReference type="NCBI Taxonomy" id="45398"/>
    <lineage>
        <taxon>Bacteria</taxon>
        <taxon>Bacillati</taxon>
        <taxon>Actinomycetota</taxon>
        <taxon>Actinomycetes</taxon>
        <taxon>Kitasatosporales</taxon>
        <taxon>Streptomycetaceae</taxon>
        <taxon>Streptomyces</taxon>
    </lineage>
</organism>
<protein>
    <recommendedName>
        <fullName evidence="2 6">Homoserine dehydrogenase</fullName>
        <ecNumber evidence="2 6">1.1.1.3</ecNumber>
    </recommendedName>
</protein>
<reference evidence="10 12" key="2">
    <citation type="submission" date="2018-12" db="EMBL/GenBank/DDBJ databases">
        <title>Streptomyces griseoviridis F1-27 complete genome.</title>
        <authorList>
            <person name="Mariita R.M."/>
            <person name="Sello J.K."/>
        </authorList>
    </citation>
    <scope>NUCLEOTIDE SEQUENCE [LARGE SCALE GENOMIC DNA]</scope>
    <source>
        <strain evidence="10 12">F1-27</strain>
    </source>
</reference>
<keyword evidence="6" id="KW-0486">Methionine biosynthesis</keyword>
<dbReference type="GO" id="GO:0009086">
    <property type="term" value="P:methionine biosynthetic process"/>
    <property type="evidence" value="ECO:0007669"/>
    <property type="project" value="UniProtKB-KW"/>
</dbReference>
<evidence type="ECO:0000313" key="13">
    <source>
        <dbReference type="Proteomes" id="UP000501753"/>
    </source>
</evidence>
<dbReference type="InterPro" id="IPR019811">
    <property type="entry name" value="HDH_CS"/>
</dbReference>
<comment type="similarity">
    <text evidence="1 7">Belongs to the homoserine dehydrogenase family.</text>
</comment>
<keyword evidence="5 6" id="KW-0521">NADP</keyword>
<feature type="binding site" evidence="5">
    <location>
        <position position="129"/>
    </location>
    <ligand>
        <name>NADPH</name>
        <dbReference type="ChEBI" id="CHEBI:57783"/>
    </ligand>
</feature>
<dbReference type="PANTHER" id="PTHR43331:SF1">
    <property type="entry name" value="HOMOSERINE DEHYDROGENASE"/>
    <property type="match status" value="1"/>
</dbReference>
<evidence type="ECO:0000313" key="11">
    <source>
        <dbReference type="EMBL" id="QCN90073.1"/>
    </source>
</evidence>
<dbReference type="UniPathway" id="UPA00050">
    <property type="reaction ID" value="UER00063"/>
</dbReference>
<gene>
    <name evidence="11" type="ORF">DDJ31_38095</name>
    <name evidence="10" type="ORF">ELQ87_01270</name>
</gene>
<keyword evidence="3 6" id="KW-0560">Oxidoreductase</keyword>
<comment type="catalytic activity">
    <reaction evidence="6">
        <text>L-homoserine + NADP(+) = L-aspartate 4-semialdehyde + NADPH + H(+)</text>
        <dbReference type="Rhea" id="RHEA:15761"/>
        <dbReference type="ChEBI" id="CHEBI:15378"/>
        <dbReference type="ChEBI" id="CHEBI:57476"/>
        <dbReference type="ChEBI" id="CHEBI:57783"/>
        <dbReference type="ChEBI" id="CHEBI:58349"/>
        <dbReference type="ChEBI" id="CHEBI:537519"/>
        <dbReference type="EC" id="1.1.1.3"/>
    </reaction>
</comment>
<dbReference type="PROSITE" id="PS01042">
    <property type="entry name" value="HOMOSER_DHGENASE"/>
    <property type="match status" value="1"/>
</dbReference>
<dbReference type="InterPro" id="IPR036291">
    <property type="entry name" value="NAD(P)-bd_dom_sf"/>
</dbReference>
<reference evidence="11 13" key="1">
    <citation type="submission" date="2018-04" db="EMBL/GenBank/DDBJ databases">
        <title>Complete genome sequences of Streptomyces griseoviridis K61 and characterization of antagonistic properties of biological control agents.</title>
        <authorList>
            <person name="Mariita R.M."/>
            <person name="Sello J.K."/>
        </authorList>
    </citation>
    <scope>NUCLEOTIDE SEQUENCE [LARGE SCALE GENOMIC DNA]</scope>
    <source>
        <strain evidence="11 13">K61</strain>
    </source>
</reference>
<evidence type="ECO:0000256" key="4">
    <source>
        <dbReference type="PIRSR" id="PIRSR036497-1"/>
    </source>
</evidence>
<keyword evidence="6" id="KW-0028">Amino-acid biosynthesis</keyword>
<dbReference type="Pfam" id="PF00742">
    <property type="entry name" value="Homoserine_dh"/>
    <property type="match status" value="1"/>
</dbReference>
<dbReference type="InterPro" id="IPR022697">
    <property type="entry name" value="HDH_short"/>
</dbReference>
<feature type="active site" description="Proton donor" evidence="4">
    <location>
        <position position="228"/>
    </location>
</feature>
<dbReference type="SUPFAM" id="SSF51735">
    <property type="entry name" value="NAD(P)-binding Rossmann-fold domains"/>
    <property type="match status" value="1"/>
</dbReference>
<dbReference type="OrthoDB" id="9808167at2"/>
<comment type="pathway">
    <text evidence="6">Amino-acid biosynthesis; L-threonine biosynthesis; L-threonine from L-aspartate: step 3/5.</text>
</comment>
<keyword evidence="13" id="KW-1185">Reference proteome</keyword>
<evidence type="ECO:0000256" key="3">
    <source>
        <dbReference type="ARBA" id="ARBA00023002"/>
    </source>
</evidence>
<feature type="binding site" evidence="5">
    <location>
        <position position="213"/>
    </location>
    <ligand>
        <name>L-homoserine</name>
        <dbReference type="ChEBI" id="CHEBI:57476"/>
    </ligand>
</feature>
<dbReference type="KEGG" id="sgd:ELQ87_01270"/>
<dbReference type="AlphaFoldDB" id="A0A3S9Z5M7"/>
<evidence type="ECO:0000256" key="8">
    <source>
        <dbReference type="SAM" id="MobiDB-lite"/>
    </source>
</evidence>
<dbReference type="UniPathway" id="UPA00051">
    <property type="reaction ID" value="UER00465"/>
</dbReference>
<dbReference type="PIRSF" id="PIRSF036497">
    <property type="entry name" value="HDH_short"/>
    <property type="match status" value="1"/>
</dbReference>
<dbReference type="Gene3D" id="3.40.50.720">
    <property type="entry name" value="NAD(P)-binding Rossmann-like Domain"/>
    <property type="match status" value="1"/>
</dbReference>
<feature type="domain" description="Homoserine dehydrogenase catalytic" evidence="9">
    <location>
        <begin position="167"/>
        <end position="337"/>
    </location>
</feature>
<dbReference type="PANTHER" id="PTHR43331">
    <property type="entry name" value="HOMOSERINE DEHYDROGENASE"/>
    <property type="match status" value="1"/>
</dbReference>
<evidence type="ECO:0000259" key="9">
    <source>
        <dbReference type="Pfam" id="PF00742"/>
    </source>
</evidence>
<proteinExistence type="inferred from homology"/>
<dbReference type="EC" id="1.1.1.3" evidence="2 6"/>
<evidence type="ECO:0000256" key="6">
    <source>
        <dbReference type="RuleBase" id="RU000579"/>
    </source>
</evidence>
<comment type="pathway">
    <text evidence="6">Amino-acid biosynthesis; L-methionine biosynthesis via de novo pathway; L-homoserine from L-aspartate: step 3/3.</text>
</comment>
<evidence type="ECO:0000256" key="2">
    <source>
        <dbReference type="ARBA" id="ARBA00013213"/>
    </source>
</evidence>
<feature type="region of interest" description="Disordered" evidence="8">
    <location>
        <begin position="61"/>
        <end position="81"/>
    </location>
</feature>
<evidence type="ECO:0000256" key="1">
    <source>
        <dbReference type="ARBA" id="ARBA00006753"/>
    </source>
</evidence>
<feature type="binding site" evidence="5">
    <location>
        <begin position="28"/>
        <end position="33"/>
    </location>
    <ligand>
        <name>NADP(+)</name>
        <dbReference type="ChEBI" id="CHEBI:58349"/>
    </ligand>
</feature>
<keyword evidence="6" id="KW-0791">Threonine biosynthesis</keyword>
<dbReference type="EMBL" id="CP029078">
    <property type="protein sequence ID" value="QCN90073.1"/>
    <property type="molecule type" value="Genomic_DNA"/>
</dbReference>
<name>A0A3S9Z5M7_STRGD</name>
<dbReference type="Proteomes" id="UP000271291">
    <property type="component" value="Chromosome"/>
</dbReference>
<evidence type="ECO:0000313" key="12">
    <source>
        <dbReference type="Proteomes" id="UP000271291"/>
    </source>
</evidence>
<dbReference type="EMBL" id="CP034687">
    <property type="protein sequence ID" value="AZS83074.1"/>
    <property type="molecule type" value="Genomic_DNA"/>
</dbReference>
<dbReference type="RefSeq" id="WP_127175990.1">
    <property type="nucleotide sequence ID" value="NZ_CP029078.1"/>
</dbReference>
<dbReference type="SUPFAM" id="SSF55347">
    <property type="entry name" value="Glyceraldehyde-3-phosphate dehydrogenase-like, C-terminal domain"/>
    <property type="match status" value="1"/>
</dbReference>
<accession>A0A3S9Z5M7</accession>
<evidence type="ECO:0000313" key="10">
    <source>
        <dbReference type="EMBL" id="AZS83074.1"/>
    </source>
</evidence>
<dbReference type="Gene3D" id="3.30.360.10">
    <property type="entry name" value="Dihydrodipicolinate Reductase, domain 2"/>
    <property type="match status" value="1"/>
</dbReference>
<dbReference type="GO" id="GO:0009088">
    <property type="term" value="P:threonine biosynthetic process"/>
    <property type="evidence" value="ECO:0007669"/>
    <property type="project" value="UniProtKB-UniPathway"/>
</dbReference>
<dbReference type="InterPro" id="IPR001342">
    <property type="entry name" value="HDH_cat"/>
</dbReference>
<feature type="compositionally biased region" description="Pro residues" evidence="8">
    <location>
        <begin position="70"/>
        <end position="79"/>
    </location>
</feature>
<evidence type="ECO:0000256" key="5">
    <source>
        <dbReference type="PIRSR" id="PIRSR036497-2"/>
    </source>
</evidence>
<dbReference type="Proteomes" id="UP000501753">
    <property type="component" value="Chromosome"/>
</dbReference>